<keyword evidence="2" id="KW-0675">Receptor</keyword>
<evidence type="ECO:0000256" key="1">
    <source>
        <dbReference type="SAM" id="MobiDB-lite"/>
    </source>
</evidence>
<reference evidence="2" key="1">
    <citation type="submission" date="2018-07" db="EMBL/GenBank/DDBJ databases">
        <title>Comparative genomics of catfishes provides insights into carnivory and benthic adaptation.</title>
        <authorList>
            <person name="Zhang Y."/>
            <person name="Wang D."/>
            <person name="Peng Z."/>
            <person name="Zheng S."/>
            <person name="Shao F."/>
            <person name="Tao W."/>
        </authorList>
    </citation>
    <scope>NUCLEOTIDE SEQUENCE</scope>
    <source>
        <strain evidence="2">Chongqing</strain>
    </source>
</reference>
<comment type="caution">
    <text evidence="2">The sequence shown here is derived from an EMBL/GenBank/DDBJ whole genome shotgun (WGS) entry which is preliminary data.</text>
</comment>
<dbReference type="Gene3D" id="1.10.510.10">
    <property type="entry name" value="Transferase(Phosphotransferase) domain 1"/>
    <property type="match status" value="1"/>
</dbReference>
<dbReference type="InterPro" id="IPR011009">
    <property type="entry name" value="Kinase-like_dom_sf"/>
</dbReference>
<sequence length="207" mass="23453">EFIQKCLELDPSKRPTARELLFHQALFEVPQLKLLAAHCIVSHQHMIPENALEEMTKNMDPNRVIMEMKEVQLKLSQFPALELDKFLEDVRNGIYPLTAFGMPCPQQPQQETVKSPIVPPSVKTPTPEPAELETRKLTLLLKLEDKLNRHLSCDLAPNENVQELAVELVQLGFISEGDQPRLTTVLEEAFSKFYSRNGSLNPVTVSS</sequence>
<proteinExistence type="predicted"/>
<evidence type="ECO:0000313" key="3">
    <source>
        <dbReference type="Proteomes" id="UP001205998"/>
    </source>
</evidence>
<dbReference type="EMBL" id="MU556967">
    <property type="protein sequence ID" value="KAI5614972.1"/>
    <property type="molecule type" value="Genomic_DNA"/>
</dbReference>
<dbReference type="SUPFAM" id="SSF56112">
    <property type="entry name" value="Protein kinase-like (PK-like)"/>
    <property type="match status" value="1"/>
</dbReference>
<protein>
    <submittedName>
        <fullName evidence="2">Nuclear receptor-binding protein</fullName>
    </submittedName>
</protein>
<accession>A0AAD5AF81</accession>
<gene>
    <name evidence="2" type="ORF">C0J50_10935</name>
</gene>
<name>A0AAD5AF81_SILAS</name>
<evidence type="ECO:0000313" key="2">
    <source>
        <dbReference type="EMBL" id="KAI5614972.1"/>
    </source>
</evidence>
<dbReference type="Proteomes" id="UP001205998">
    <property type="component" value="Unassembled WGS sequence"/>
</dbReference>
<keyword evidence="3" id="KW-1185">Reference proteome</keyword>
<organism evidence="2 3">
    <name type="scientific">Silurus asotus</name>
    <name type="common">Amur catfish</name>
    <name type="synonym">Parasilurus asotus</name>
    <dbReference type="NCBI Taxonomy" id="30991"/>
    <lineage>
        <taxon>Eukaryota</taxon>
        <taxon>Metazoa</taxon>
        <taxon>Chordata</taxon>
        <taxon>Craniata</taxon>
        <taxon>Vertebrata</taxon>
        <taxon>Euteleostomi</taxon>
        <taxon>Actinopterygii</taxon>
        <taxon>Neopterygii</taxon>
        <taxon>Teleostei</taxon>
        <taxon>Ostariophysi</taxon>
        <taxon>Siluriformes</taxon>
        <taxon>Siluridae</taxon>
        <taxon>Silurus</taxon>
    </lineage>
</organism>
<feature type="region of interest" description="Disordered" evidence="1">
    <location>
        <begin position="108"/>
        <end position="129"/>
    </location>
</feature>
<feature type="non-terminal residue" evidence="2">
    <location>
        <position position="1"/>
    </location>
</feature>
<dbReference type="AlphaFoldDB" id="A0AAD5AF81"/>